<feature type="domain" description="ETS" evidence="5">
    <location>
        <begin position="282"/>
        <end position="364"/>
    </location>
</feature>
<dbReference type="EMBL" id="CATQJL010000223">
    <property type="protein sequence ID" value="CAJ0599355.1"/>
    <property type="molecule type" value="Genomic_DNA"/>
</dbReference>
<feature type="region of interest" description="Disordered" evidence="4">
    <location>
        <begin position="90"/>
        <end position="124"/>
    </location>
</feature>
<keyword evidence="2 3" id="KW-0238">DNA-binding</keyword>
<accession>A0AA36GWB1</accession>
<dbReference type="PROSITE" id="PS00346">
    <property type="entry name" value="ETS_DOMAIN_2"/>
    <property type="match status" value="1"/>
</dbReference>
<dbReference type="PRINTS" id="PR00454">
    <property type="entry name" value="ETSDOMAIN"/>
</dbReference>
<comment type="similarity">
    <text evidence="1 3">Belongs to the ETS family.</text>
</comment>
<organism evidence="6 7">
    <name type="scientific">Cylicocyclus nassatus</name>
    <name type="common">Nematode worm</name>
    <dbReference type="NCBI Taxonomy" id="53992"/>
    <lineage>
        <taxon>Eukaryota</taxon>
        <taxon>Metazoa</taxon>
        <taxon>Ecdysozoa</taxon>
        <taxon>Nematoda</taxon>
        <taxon>Chromadorea</taxon>
        <taxon>Rhabditida</taxon>
        <taxon>Rhabditina</taxon>
        <taxon>Rhabditomorpha</taxon>
        <taxon>Strongyloidea</taxon>
        <taxon>Strongylidae</taxon>
        <taxon>Cylicocyclus</taxon>
    </lineage>
</organism>
<feature type="compositionally biased region" description="Polar residues" evidence="4">
    <location>
        <begin position="416"/>
        <end position="426"/>
    </location>
</feature>
<dbReference type="InterPro" id="IPR036390">
    <property type="entry name" value="WH_DNA-bd_sf"/>
</dbReference>
<evidence type="ECO:0000256" key="2">
    <source>
        <dbReference type="ARBA" id="ARBA00023125"/>
    </source>
</evidence>
<dbReference type="PROSITE" id="PS50061">
    <property type="entry name" value="ETS_DOMAIN_3"/>
    <property type="match status" value="1"/>
</dbReference>
<feature type="region of interest" description="Disordered" evidence="4">
    <location>
        <begin position="375"/>
        <end position="426"/>
    </location>
</feature>
<dbReference type="Gene3D" id="1.10.10.10">
    <property type="entry name" value="Winged helix-like DNA-binding domain superfamily/Winged helix DNA-binding domain"/>
    <property type="match status" value="1"/>
</dbReference>
<comment type="subcellular location">
    <subcellularLocation>
        <location evidence="3">Nucleus</location>
    </subcellularLocation>
</comment>
<evidence type="ECO:0000259" key="5">
    <source>
        <dbReference type="PROSITE" id="PS50061"/>
    </source>
</evidence>
<keyword evidence="7" id="KW-1185">Reference proteome</keyword>
<dbReference type="SMART" id="SM00413">
    <property type="entry name" value="ETS"/>
    <property type="match status" value="1"/>
</dbReference>
<evidence type="ECO:0000256" key="4">
    <source>
        <dbReference type="SAM" id="MobiDB-lite"/>
    </source>
</evidence>
<name>A0AA36GWB1_CYLNA</name>
<dbReference type="PROSITE" id="PS00345">
    <property type="entry name" value="ETS_DOMAIN_1"/>
    <property type="match status" value="1"/>
</dbReference>
<dbReference type="InterPro" id="IPR046328">
    <property type="entry name" value="ETS_fam"/>
</dbReference>
<dbReference type="GO" id="GO:0043565">
    <property type="term" value="F:sequence-specific DNA binding"/>
    <property type="evidence" value="ECO:0007669"/>
    <property type="project" value="InterPro"/>
</dbReference>
<dbReference type="GO" id="GO:0000981">
    <property type="term" value="F:DNA-binding transcription factor activity, RNA polymerase II-specific"/>
    <property type="evidence" value="ECO:0007669"/>
    <property type="project" value="TreeGrafter"/>
</dbReference>
<protein>
    <recommendedName>
        <fullName evidence="5">ETS domain-containing protein</fullName>
    </recommendedName>
</protein>
<dbReference type="GO" id="GO:0005634">
    <property type="term" value="C:nucleus"/>
    <property type="evidence" value="ECO:0007669"/>
    <property type="project" value="UniProtKB-SubCell"/>
</dbReference>
<dbReference type="GO" id="GO:0030154">
    <property type="term" value="P:cell differentiation"/>
    <property type="evidence" value="ECO:0007669"/>
    <property type="project" value="TreeGrafter"/>
</dbReference>
<dbReference type="Proteomes" id="UP001176961">
    <property type="component" value="Unassembled WGS sequence"/>
</dbReference>
<evidence type="ECO:0000256" key="1">
    <source>
        <dbReference type="ARBA" id="ARBA00005562"/>
    </source>
</evidence>
<dbReference type="PANTHER" id="PTHR11849">
    <property type="entry name" value="ETS"/>
    <property type="match status" value="1"/>
</dbReference>
<dbReference type="PANTHER" id="PTHR11849:SF191">
    <property type="entry name" value="ECDYSONE-INDUCED PROTEIN 74EF ISOFORM B"/>
    <property type="match status" value="1"/>
</dbReference>
<reference evidence="6" key="1">
    <citation type="submission" date="2023-07" db="EMBL/GenBank/DDBJ databases">
        <authorList>
            <consortium name="CYATHOMIX"/>
        </authorList>
    </citation>
    <scope>NUCLEOTIDE SEQUENCE</scope>
    <source>
        <strain evidence="6">N/A</strain>
    </source>
</reference>
<dbReference type="FunFam" id="1.10.10.10:FF:000853">
    <property type="entry name" value="ETS-Like transcription Factor homolog"/>
    <property type="match status" value="1"/>
</dbReference>
<dbReference type="SUPFAM" id="SSF46785">
    <property type="entry name" value="Winged helix' DNA-binding domain"/>
    <property type="match status" value="1"/>
</dbReference>
<proteinExistence type="inferred from homology"/>
<sequence>MIQVCCDPQTLAGRMGPRCDDQEQLKVDVKESFKIERPQPKYADCRRTSAPAILWSASTLIDDKPSASTVDSISLLQRLLERQRVLVSQMNNDTSSPDSGIGLDHPMDSSELHIEPPPPSAPPSLLPTQTSVITSTMSSNPNRTTQLNPIANQNLPISPFLWPWINDNRLMTPWLSSPLLAWPPPTGDLPTPIPIAPTALQPPQSLLSTVCGLPPQPLVGATANTPCNMFRKENLPSSVTAKSAFFSVPYMLESRRYSEPVPPPSHLLAQRRRSKEVSGQVTYLWEFLLRLLQDKEYCPKFIKWIDQSKGVFKLVDSKAVSRLWGMHKNKPGMNYETMGRALRYYYQRGILQKVDGQRLVYQFVDVPKDALQDSPFDSGIDSAGSEAFEDPESPTALNEEIRVTSPSTVLKPVPETPTNSAKVSET</sequence>
<gene>
    <name evidence="6" type="ORF">CYNAS_LOCUS11338</name>
</gene>
<dbReference type="AlphaFoldDB" id="A0AA36GWB1"/>
<dbReference type="InterPro" id="IPR000418">
    <property type="entry name" value="Ets_dom"/>
</dbReference>
<evidence type="ECO:0000313" key="6">
    <source>
        <dbReference type="EMBL" id="CAJ0599355.1"/>
    </source>
</evidence>
<dbReference type="Pfam" id="PF00178">
    <property type="entry name" value="Ets"/>
    <property type="match status" value="1"/>
</dbReference>
<keyword evidence="3" id="KW-0539">Nucleus</keyword>
<feature type="compositionally biased region" description="Pro residues" evidence="4">
    <location>
        <begin position="115"/>
        <end position="124"/>
    </location>
</feature>
<feature type="compositionally biased region" description="Basic and acidic residues" evidence="4">
    <location>
        <begin position="105"/>
        <end position="114"/>
    </location>
</feature>
<dbReference type="InterPro" id="IPR036388">
    <property type="entry name" value="WH-like_DNA-bd_sf"/>
</dbReference>
<comment type="caution">
    <text evidence="6">The sequence shown here is derived from an EMBL/GenBank/DDBJ whole genome shotgun (WGS) entry which is preliminary data.</text>
</comment>
<evidence type="ECO:0000313" key="7">
    <source>
        <dbReference type="Proteomes" id="UP001176961"/>
    </source>
</evidence>
<evidence type="ECO:0000256" key="3">
    <source>
        <dbReference type="RuleBase" id="RU004019"/>
    </source>
</evidence>